<comment type="similarity">
    <text evidence="3 17">Belongs to the class-I aminoacyl-tRNA synthetase family.</text>
</comment>
<dbReference type="InterPro" id="IPR003131">
    <property type="entry name" value="T1-type_BTB"/>
</dbReference>
<sequence length="1040" mass="118563">MDPYGEKLYAHVSVGVASKQTITKAVEGSSKNVRDKPAPVAAPLVPLEEVTADEIKTAQLSFKFVKLEKLQEKGEKKIPRKTGERNILVTSALPYVNNVPHLGNLIGSTLSANVFSNYCSLAGYNCLSICGTDEYGTATETKAQAENKTPQQICDYYHSIHSRVYDWFDIRFDYFGRTSTQQHQKITQEIFLKLWQEKCITEASMDQLFCEKCKKFLADRFVEGICPHAKCGYEDARGDQCDKCGQIINAVELISPRCKSCSARPVIKSSDHLFLDLPQLEPKIARFLEHRISREGSLWTSNAVTISRSWLKLGLKQRCITRDLKWGVPVPLPQYKDKVFYVWFDAPIGYMSITANYSDQWQRWWLPEKEVQIEYFQFMAKDNVPFHSVVFPSVLLGSGCNYTLVDQLISTEYMNYEETKFSKSRGIGVFGDDAMDTGIPSNVWRFYLLFIRPEAQDSAFVWHDFALKNNSELLNNLGNFINRALMFVANFFDGTIPECAAINEEDTTFLARINRQLNSYISLLERCKLRDALKAILLISGLGNQYIQANQPWVLVKKPETKCRASVCVAVAANVVALLATLMQPYMPSVAKIIWQEQLKAPQEAFTLRHYVADWTHNHTKAKIQIVLPAGHKIGKMSSWFPFVRASALGWLPLTSQPLPELPEEATKCGDTRIIINVSGKRYETWASTLERHPETLLGSYEREYFRVSDDMNEYFFDRDPDFFRYIMAYYRTGRLHFPKNDCVAAYDEELAYFGIIPDIMGDCCYEEYRDRKRENSERMTEDKDDDGENDLPNSTYKEKLWRAFENPQVSTFSHVLYYVTGFFIAVSVLANVVETIPYETSSSTGKQLNYGDKYDNAFYCLDTACVGIFTVEYMARLYAAPDRCAFARSIMSIVDVVAVLPFYISLFMPDNKSLSGLFITLRVFRVFRIFKFSRHSQGLRILGYTLKSCASELGFLLFSISMAVIIFATVMYYAEKSDKSNFTSIPAAFWYTIVTMTTLGLVSSRILLLATRQNFLTDTTASASHTSIDRSSIIGPFTL</sequence>
<dbReference type="Pfam" id="PF00520">
    <property type="entry name" value="Ion_trans"/>
    <property type="match status" value="1"/>
</dbReference>
<dbReference type="SUPFAM" id="SSF81324">
    <property type="entry name" value="Voltage-gated potassium channels"/>
    <property type="match status" value="1"/>
</dbReference>
<dbReference type="GO" id="GO:0016020">
    <property type="term" value="C:membrane"/>
    <property type="evidence" value="ECO:0007669"/>
    <property type="project" value="UniProtKB-SubCell"/>
</dbReference>
<reference evidence="20 21" key="1">
    <citation type="submission" date="2024-11" db="EMBL/GenBank/DDBJ databases">
        <title>Adaptive evolution of stress response genes in parasites aligns with host niche diversity.</title>
        <authorList>
            <person name="Hahn C."/>
            <person name="Resl P."/>
        </authorList>
    </citation>
    <scope>NUCLEOTIDE SEQUENCE [LARGE SCALE GENOMIC DNA]</scope>
    <source>
        <strain evidence="20">EGGRZ-B1_66</strain>
        <tissue evidence="20">Body</tissue>
    </source>
</reference>
<dbReference type="SUPFAM" id="SSF54695">
    <property type="entry name" value="POZ domain"/>
    <property type="match status" value="1"/>
</dbReference>
<dbReference type="PANTHER" id="PTHR45765:SF1">
    <property type="entry name" value="METHIONINE--TRNA LIGASE, CYTOPLASMIC"/>
    <property type="match status" value="1"/>
</dbReference>
<keyword evidence="8 18" id="KW-0812">Transmembrane</keyword>
<name>A0ABD2QBQ2_9PLAT</name>
<dbReference type="Pfam" id="PF02214">
    <property type="entry name" value="BTB_2"/>
    <property type="match status" value="1"/>
</dbReference>
<dbReference type="InterPro" id="IPR014758">
    <property type="entry name" value="Met-tRNA_synth"/>
</dbReference>
<protein>
    <recommendedName>
        <fullName evidence="5">Methionine--tRNA ligase, cytoplasmic</fullName>
        <ecNumber evidence="4">6.1.1.10</ecNumber>
    </recommendedName>
    <alternativeName>
        <fullName evidence="15">Methionyl-tRNA synthetase</fullName>
    </alternativeName>
</protein>
<evidence type="ECO:0000256" key="2">
    <source>
        <dbReference type="ARBA" id="ARBA00004496"/>
    </source>
</evidence>
<dbReference type="PROSITE" id="PS00178">
    <property type="entry name" value="AA_TRNA_LIGASE_I"/>
    <property type="match status" value="1"/>
</dbReference>
<dbReference type="InterPro" id="IPR033911">
    <property type="entry name" value="MetRS_core"/>
</dbReference>
<evidence type="ECO:0000259" key="19">
    <source>
        <dbReference type="SMART" id="SM00225"/>
    </source>
</evidence>
<dbReference type="Pfam" id="PF19303">
    <property type="entry name" value="Anticodon_3"/>
    <property type="match status" value="1"/>
</dbReference>
<dbReference type="SUPFAM" id="SSF47323">
    <property type="entry name" value="Anticodon-binding domain of a subclass of class I aminoacyl-tRNA synthetases"/>
    <property type="match status" value="1"/>
</dbReference>
<dbReference type="InterPro" id="IPR029038">
    <property type="entry name" value="MetRS_Zn"/>
</dbReference>
<dbReference type="CDD" id="cd00814">
    <property type="entry name" value="MetRS_core"/>
    <property type="match status" value="1"/>
</dbReference>
<accession>A0ABD2QBQ2</accession>
<dbReference type="InterPro" id="IPR009080">
    <property type="entry name" value="tRNAsynth_Ia_anticodon-bd"/>
</dbReference>
<dbReference type="GO" id="GO:0005737">
    <property type="term" value="C:cytoplasm"/>
    <property type="evidence" value="ECO:0007669"/>
    <property type="project" value="UniProtKB-SubCell"/>
</dbReference>
<evidence type="ECO:0000256" key="14">
    <source>
        <dbReference type="ARBA" id="ARBA00023146"/>
    </source>
</evidence>
<dbReference type="GO" id="GO:0005249">
    <property type="term" value="F:voltage-gated potassium channel activity"/>
    <property type="evidence" value="ECO:0007669"/>
    <property type="project" value="UniProtKB-ARBA"/>
</dbReference>
<keyword evidence="7 17" id="KW-0436">Ligase</keyword>
<dbReference type="NCBIfam" id="TIGR00398">
    <property type="entry name" value="metG"/>
    <property type="match status" value="1"/>
</dbReference>
<evidence type="ECO:0000256" key="15">
    <source>
        <dbReference type="ARBA" id="ARBA00030904"/>
    </source>
</evidence>
<dbReference type="InterPro" id="IPR003975">
    <property type="entry name" value="K_chnl_volt-dep_Kv4"/>
</dbReference>
<dbReference type="AlphaFoldDB" id="A0ABD2QBQ2"/>
<feature type="transmembrane region" description="Helical" evidence="18">
    <location>
        <begin position="954"/>
        <end position="974"/>
    </location>
</feature>
<dbReference type="InterPro" id="IPR041872">
    <property type="entry name" value="Anticodon_Met"/>
</dbReference>
<dbReference type="InterPro" id="IPR021645">
    <property type="entry name" value="Shal-type_N"/>
</dbReference>
<dbReference type="Gene3D" id="3.30.710.10">
    <property type="entry name" value="Potassium Channel Kv1.1, Chain A"/>
    <property type="match status" value="1"/>
</dbReference>
<comment type="catalytic activity">
    <reaction evidence="16">
        <text>tRNA(Met) + L-methionine + ATP = L-methionyl-tRNA(Met) + AMP + diphosphate</text>
        <dbReference type="Rhea" id="RHEA:13481"/>
        <dbReference type="Rhea" id="RHEA-COMP:9667"/>
        <dbReference type="Rhea" id="RHEA-COMP:9698"/>
        <dbReference type="ChEBI" id="CHEBI:30616"/>
        <dbReference type="ChEBI" id="CHEBI:33019"/>
        <dbReference type="ChEBI" id="CHEBI:57844"/>
        <dbReference type="ChEBI" id="CHEBI:78442"/>
        <dbReference type="ChEBI" id="CHEBI:78530"/>
        <dbReference type="ChEBI" id="CHEBI:456215"/>
        <dbReference type="EC" id="6.1.1.10"/>
    </reaction>
</comment>
<evidence type="ECO:0000256" key="8">
    <source>
        <dbReference type="ARBA" id="ARBA00022692"/>
    </source>
</evidence>
<dbReference type="Gene3D" id="1.10.287.70">
    <property type="match status" value="1"/>
</dbReference>
<dbReference type="FunFam" id="1.20.120.350:FF:000016">
    <property type="entry name" value="Potassium voltage-gated channel subfamily D member 3"/>
    <property type="match status" value="1"/>
</dbReference>
<feature type="transmembrane region" description="Helical" evidence="18">
    <location>
        <begin position="816"/>
        <end position="837"/>
    </location>
</feature>
<dbReference type="Gene3D" id="3.40.50.620">
    <property type="entry name" value="HUPs"/>
    <property type="match status" value="1"/>
</dbReference>
<dbReference type="Gene3D" id="2.20.28.20">
    <property type="entry name" value="Methionyl-tRNA synthetase, Zn-domain"/>
    <property type="match status" value="1"/>
</dbReference>
<evidence type="ECO:0000256" key="10">
    <source>
        <dbReference type="ARBA" id="ARBA00022840"/>
    </source>
</evidence>
<gene>
    <name evidence="20" type="ORF">Ciccas_004368</name>
</gene>
<dbReference type="InterPro" id="IPR014729">
    <property type="entry name" value="Rossmann-like_a/b/a_fold"/>
</dbReference>
<keyword evidence="6" id="KW-0963">Cytoplasm</keyword>
<dbReference type="SUPFAM" id="SSF52374">
    <property type="entry name" value="Nucleotidylyl transferase"/>
    <property type="match status" value="1"/>
</dbReference>
<dbReference type="InterPro" id="IPR003968">
    <property type="entry name" value="K_chnl_volt-dep_Kv"/>
</dbReference>
<dbReference type="InterPro" id="IPR000210">
    <property type="entry name" value="BTB/POZ_dom"/>
</dbReference>
<evidence type="ECO:0000313" key="21">
    <source>
        <dbReference type="Proteomes" id="UP001626550"/>
    </source>
</evidence>
<dbReference type="Gene3D" id="1.10.730.10">
    <property type="entry name" value="Isoleucyl-tRNA Synthetase, Domain 1"/>
    <property type="match status" value="1"/>
</dbReference>
<evidence type="ECO:0000256" key="1">
    <source>
        <dbReference type="ARBA" id="ARBA00004141"/>
    </source>
</evidence>
<proteinExistence type="inferred from homology"/>
<dbReference type="Gene3D" id="1.20.120.350">
    <property type="entry name" value="Voltage-gated potassium channels. Chain C"/>
    <property type="match status" value="1"/>
</dbReference>
<dbReference type="Pfam" id="PF11601">
    <property type="entry name" value="Shal-type"/>
    <property type="match status" value="1"/>
</dbReference>
<dbReference type="PRINTS" id="PR01491">
    <property type="entry name" value="KVCHANNEL"/>
</dbReference>
<dbReference type="Proteomes" id="UP001626550">
    <property type="component" value="Unassembled WGS sequence"/>
</dbReference>
<dbReference type="InterPro" id="IPR027359">
    <property type="entry name" value="Volt_channel_dom_sf"/>
</dbReference>
<dbReference type="GO" id="GO:0006412">
    <property type="term" value="P:translation"/>
    <property type="evidence" value="ECO:0007669"/>
    <property type="project" value="UniProtKB-KW"/>
</dbReference>
<evidence type="ECO:0000256" key="3">
    <source>
        <dbReference type="ARBA" id="ARBA00005594"/>
    </source>
</evidence>
<dbReference type="Pfam" id="PF09334">
    <property type="entry name" value="tRNA-synt_1g"/>
    <property type="match status" value="1"/>
</dbReference>
<dbReference type="EMBL" id="JBJKFK010000452">
    <property type="protein sequence ID" value="KAL3316981.1"/>
    <property type="molecule type" value="Genomic_DNA"/>
</dbReference>
<keyword evidence="12 18" id="KW-1133">Transmembrane helix</keyword>
<dbReference type="FunFam" id="1.10.287.70:FF:000073">
    <property type="entry name" value="Potassium voltage-gated channel subfamily D member 2"/>
    <property type="match status" value="1"/>
</dbReference>
<comment type="subcellular location">
    <subcellularLocation>
        <location evidence="2">Cytoplasm</location>
    </subcellularLocation>
    <subcellularLocation>
        <location evidence="1">Membrane</location>
        <topology evidence="1">Multi-pass membrane protein</topology>
    </subcellularLocation>
</comment>
<evidence type="ECO:0000256" key="6">
    <source>
        <dbReference type="ARBA" id="ARBA00022490"/>
    </source>
</evidence>
<keyword evidence="10 17" id="KW-0067">ATP-binding</keyword>
<dbReference type="CDD" id="cd07957">
    <property type="entry name" value="Anticodon_Ia_Met"/>
    <property type="match status" value="1"/>
</dbReference>
<evidence type="ECO:0000313" key="20">
    <source>
        <dbReference type="EMBL" id="KAL3316981.1"/>
    </source>
</evidence>
<evidence type="ECO:0000256" key="13">
    <source>
        <dbReference type="ARBA" id="ARBA00023136"/>
    </source>
</evidence>
<feature type="transmembrane region" description="Helical" evidence="18">
    <location>
        <begin position="857"/>
        <end position="875"/>
    </location>
</feature>
<organism evidence="20 21">
    <name type="scientific">Cichlidogyrus casuarinus</name>
    <dbReference type="NCBI Taxonomy" id="1844966"/>
    <lineage>
        <taxon>Eukaryota</taxon>
        <taxon>Metazoa</taxon>
        <taxon>Spiralia</taxon>
        <taxon>Lophotrochozoa</taxon>
        <taxon>Platyhelminthes</taxon>
        <taxon>Monogenea</taxon>
        <taxon>Monopisthocotylea</taxon>
        <taxon>Dactylogyridea</taxon>
        <taxon>Ancyrocephalidae</taxon>
        <taxon>Cichlidogyrus</taxon>
    </lineage>
</organism>
<dbReference type="InterPro" id="IPR001412">
    <property type="entry name" value="aa-tRNA-synth_I_CS"/>
</dbReference>
<dbReference type="PRINTS" id="PR00169">
    <property type="entry name" value="KCHANNEL"/>
</dbReference>
<evidence type="ECO:0000256" key="5">
    <source>
        <dbReference type="ARBA" id="ARBA00018335"/>
    </source>
</evidence>
<evidence type="ECO:0000256" key="18">
    <source>
        <dbReference type="SAM" id="Phobius"/>
    </source>
</evidence>
<keyword evidence="21" id="KW-1185">Reference proteome</keyword>
<evidence type="ECO:0000256" key="11">
    <source>
        <dbReference type="ARBA" id="ARBA00022917"/>
    </source>
</evidence>
<feature type="transmembrane region" description="Helical" evidence="18">
    <location>
        <begin position="989"/>
        <end position="1009"/>
    </location>
</feature>
<feature type="transmembrane region" description="Helical" evidence="18">
    <location>
        <begin position="887"/>
        <end position="909"/>
    </location>
</feature>
<dbReference type="PRINTS" id="PR01497">
    <property type="entry name" value="SHALCHANNEL"/>
</dbReference>
<dbReference type="EC" id="6.1.1.10" evidence="4"/>
<keyword evidence="14 17" id="KW-0030">Aminoacyl-tRNA synthetase</keyword>
<evidence type="ECO:0000256" key="16">
    <source>
        <dbReference type="ARBA" id="ARBA00047364"/>
    </source>
</evidence>
<keyword evidence="9 17" id="KW-0547">Nucleotide-binding</keyword>
<keyword evidence="13 18" id="KW-0472">Membrane</keyword>
<dbReference type="GO" id="GO:0005524">
    <property type="term" value="F:ATP binding"/>
    <property type="evidence" value="ECO:0007669"/>
    <property type="project" value="UniProtKB-KW"/>
</dbReference>
<evidence type="ECO:0000256" key="9">
    <source>
        <dbReference type="ARBA" id="ARBA00022741"/>
    </source>
</evidence>
<dbReference type="SMART" id="SM00225">
    <property type="entry name" value="BTB"/>
    <property type="match status" value="1"/>
</dbReference>
<evidence type="ECO:0000256" key="12">
    <source>
        <dbReference type="ARBA" id="ARBA00022989"/>
    </source>
</evidence>
<dbReference type="FunFam" id="3.30.710.10:FF:000152">
    <property type="entry name" value="Predicted protein"/>
    <property type="match status" value="1"/>
</dbReference>
<dbReference type="SUPFAM" id="SSF57770">
    <property type="entry name" value="Methionyl-tRNA synthetase (MetRS), Zn-domain"/>
    <property type="match status" value="1"/>
</dbReference>
<dbReference type="InterPro" id="IPR011333">
    <property type="entry name" value="SKP1/BTB/POZ_sf"/>
</dbReference>
<evidence type="ECO:0000256" key="7">
    <source>
        <dbReference type="ARBA" id="ARBA00022598"/>
    </source>
</evidence>
<dbReference type="PANTHER" id="PTHR45765">
    <property type="entry name" value="METHIONINE--TRNA LIGASE"/>
    <property type="match status" value="1"/>
</dbReference>
<dbReference type="InterPro" id="IPR005821">
    <property type="entry name" value="Ion_trans_dom"/>
</dbReference>
<feature type="domain" description="BTB" evidence="19">
    <location>
        <begin position="672"/>
        <end position="772"/>
    </location>
</feature>
<keyword evidence="11 17" id="KW-0648">Protein biosynthesis</keyword>
<dbReference type="GO" id="GO:0004825">
    <property type="term" value="F:methionine-tRNA ligase activity"/>
    <property type="evidence" value="ECO:0007669"/>
    <property type="project" value="UniProtKB-EC"/>
</dbReference>
<dbReference type="FunFam" id="2.20.28.20:FF:000001">
    <property type="entry name" value="Methionine--tRNA ligase"/>
    <property type="match status" value="1"/>
</dbReference>
<dbReference type="InterPro" id="IPR023458">
    <property type="entry name" value="Met-tRNA_ligase_1"/>
</dbReference>
<comment type="caution">
    <text evidence="20">The sequence shown here is derived from an EMBL/GenBank/DDBJ whole genome shotgun (WGS) entry which is preliminary data.</text>
</comment>
<evidence type="ECO:0000256" key="4">
    <source>
        <dbReference type="ARBA" id="ARBA00012838"/>
    </source>
</evidence>
<evidence type="ECO:0000256" key="17">
    <source>
        <dbReference type="RuleBase" id="RU363039"/>
    </source>
</evidence>
<dbReference type="InterPro" id="IPR015413">
    <property type="entry name" value="Methionyl/Leucyl_tRNA_Synth"/>
</dbReference>